<accession>A0A444WZQ1</accession>
<gene>
    <name evidence="2" type="ORF">Ahy_B10g101468</name>
</gene>
<evidence type="ECO:0000256" key="1">
    <source>
        <dbReference type="SAM" id="MobiDB-lite"/>
    </source>
</evidence>
<sequence length="200" mass="22145">MSFEWEATFQLLLKRSKASSLLKTIVDAMLVEESADVAAYSVDDVIVHGGLVVLLTELDGIVSGRCRQFRRHILRDGLGKRGMEGQTGEAGSSVGAGQKDQRDGPVGGSAEGPSMGDGPTNKWRAIWARDNDRVLFEVHRGTSKVGVNLQERTCTCNAWQLTVMYKIGLKPEEHVHKWLTMQSIRATYIHCIKPVDSEEY</sequence>
<feature type="region of interest" description="Disordered" evidence="1">
    <location>
        <begin position="80"/>
        <end position="122"/>
    </location>
</feature>
<name>A0A444WZQ1_ARAHY</name>
<dbReference type="AlphaFoldDB" id="A0A444WZQ1"/>
<keyword evidence="3" id="KW-1185">Reference proteome</keyword>
<evidence type="ECO:0000313" key="2">
    <source>
        <dbReference type="EMBL" id="RYQ82885.1"/>
    </source>
</evidence>
<organism evidence="2 3">
    <name type="scientific">Arachis hypogaea</name>
    <name type="common">Peanut</name>
    <dbReference type="NCBI Taxonomy" id="3818"/>
    <lineage>
        <taxon>Eukaryota</taxon>
        <taxon>Viridiplantae</taxon>
        <taxon>Streptophyta</taxon>
        <taxon>Embryophyta</taxon>
        <taxon>Tracheophyta</taxon>
        <taxon>Spermatophyta</taxon>
        <taxon>Magnoliopsida</taxon>
        <taxon>eudicotyledons</taxon>
        <taxon>Gunneridae</taxon>
        <taxon>Pentapetalae</taxon>
        <taxon>rosids</taxon>
        <taxon>fabids</taxon>
        <taxon>Fabales</taxon>
        <taxon>Fabaceae</taxon>
        <taxon>Papilionoideae</taxon>
        <taxon>50 kb inversion clade</taxon>
        <taxon>dalbergioids sensu lato</taxon>
        <taxon>Dalbergieae</taxon>
        <taxon>Pterocarpus clade</taxon>
        <taxon>Arachis</taxon>
    </lineage>
</organism>
<evidence type="ECO:0000313" key="3">
    <source>
        <dbReference type="Proteomes" id="UP000289738"/>
    </source>
</evidence>
<comment type="caution">
    <text evidence="2">The sequence shown here is derived from an EMBL/GenBank/DDBJ whole genome shotgun (WGS) entry which is preliminary data.</text>
</comment>
<dbReference type="Proteomes" id="UP000289738">
    <property type="component" value="Chromosome B10"/>
</dbReference>
<proteinExistence type="predicted"/>
<reference evidence="2 3" key="1">
    <citation type="submission" date="2019-01" db="EMBL/GenBank/DDBJ databases">
        <title>Sequencing of cultivated peanut Arachis hypogaea provides insights into genome evolution and oil improvement.</title>
        <authorList>
            <person name="Chen X."/>
        </authorList>
    </citation>
    <scope>NUCLEOTIDE SEQUENCE [LARGE SCALE GENOMIC DNA]</scope>
    <source>
        <strain evidence="3">cv. Fuhuasheng</strain>
        <tissue evidence="2">Leaves</tissue>
    </source>
</reference>
<protein>
    <submittedName>
        <fullName evidence="2">Uncharacterized protein</fullName>
    </submittedName>
</protein>
<dbReference type="EMBL" id="SDMP01000020">
    <property type="protein sequence ID" value="RYQ82885.1"/>
    <property type="molecule type" value="Genomic_DNA"/>
</dbReference>